<feature type="compositionally biased region" description="Acidic residues" evidence="1">
    <location>
        <begin position="101"/>
        <end position="149"/>
    </location>
</feature>
<sequence length="501" mass="55226">MSDSEDSTVTYTSISSNDGSLEVGSLGMVVNGYDGLPMHPPSLDYAPGPEHPPSPVYVSYVPEHAYLEFMPPEDDMLLAEEQPLPAAVSPTTDSPGYITESDPEEDPEEEDDEDPEDDPADYPTDRDDEGEEESYEDDADDEDEDEEEEHLAPTDSVPLPAYRTTARISIQDQTHIPFTSEAEVEILLAISILPSSPLTSYSSPLPHIPSPPLPVSSPLHMSPPPLPASYRGAMIRLRAESASTSHPLPLPIVLPHTKASMAMMRAAALSTYILESQSETPPSGTLLLLPIPLPTLSPPLLLPSTDYRADVLEVTLPPQKRLCIAPGPRYKIGECSYAPTARPTGDFRVDYGFVGTLDAEIRRDPNREIGYGIIDVWVDPDEIADEIPTTDVAELGKRMTNFVTTIRQDTYEIYERLDDAQDDRLLMSGQLNLLRRDRRAYARTARLMESETRASRRAWVRSIDASDTTRSETQMAALQSQQTPARDLVHPDVPEEADSSS</sequence>
<feature type="region of interest" description="Disordered" evidence="1">
    <location>
        <begin position="1"/>
        <end position="55"/>
    </location>
</feature>
<feature type="compositionally biased region" description="Polar residues" evidence="1">
    <location>
        <begin position="465"/>
        <end position="484"/>
    </location>
</feature>
<keyword evidence="3" id="KW-1185">Reference proteome</keyword>
<reference evidence="2" key="1">
    <citation type="journal article" date="2022" name="Int. J. Mol. Sci.">
        <title>Draft Genome of Tanacetum Coccineum: Genomic Comparison of Closely Related Tanacetum-Family Plants.</title>
        <authorList>
            <person name="Yamashiro T."/>
            <person name="Shiraishi A."/>
            <person name="Nakayama K."/>
            <person name="Satake H."/>
        </authorList>
    </citation>
    <scope>NUCLEOTIDE SEQUENCE</scope>
</reference>
<feature type="region of interest" description="Disordered" evidence="1">
    <location>
        <begin position="464"/>
        <end position="501"/>
    </location>
</feature>
<accession>A0ABQ5H3A2</accession>
<gene>
    <name evidence="2" type="ORF">Tco_1056197</name>
</gene>
<comment type="caution">
    <text evidence="2">The sequence shown here is derived from an EMBL/GenBank/DDBJ whole genome shotgun (WGS) entry which is preliminary data.</text>
</comment>
<evidence type="ECO:0000313" key="3">
    <source>
        <dbReference type="Proteomes" id="UP001151760"/>
    </source>
</evidence>
<protein>
    <submittedName>
        <fullName evidence="2">Uncharacterized protein</fullName>
    </submittedName>
</protein>
<feature type="region of interest" description="Disordered" evidence="1">
    <location>
        <begin position="86"/>
        <end position="160"/>
    </location>
</feature>
<proteinExistence type="predicted"/>
<organism evidence="2 3">
    <name type="scientific">Tanacetum coccineum</name>
    <dbReference type="NCBI Taxonomy" id="301880"/>
    <lineage>
        <taxon>Eukaryota</taxon>
        <taxon>Viridiplantae</taxon>
        <taxon>Streptophyta</taxon>
        <taxon>Embryophyta</taxon>
        <taxon>Tracheophyta</taxon>
        <taxon>Spermatophyta</taxon>
        <taxon>Magnoliopsida</taxon>
        <taxon>eudicotyledons</taxon>
        <taxon>Gunneridae</taxon>
        <taxon>Pentapetalae</taxon>
        <taxon>asterids</taxon>
        <taxon>campanulids</taxon>
        <taxon>Asterales</taxon>
        <taxon>Asteraceae</taxon>
        <taxon>Asteroideae</taxon>
        <taxon>Anthemideae</taxon>
        <taxon>Anthemidinae</taxon>
        <taxon>Tanacetum</taxon>
    </lineage>
</organism>
<feature type="compositionally biased region" description="Polar residues" evidence="1">
    <location>
        <begin position="7"/>
        <end position="19"/>
    </location>
</feature>
<reference evidence="2" key="2">
    <citation type="submission" date="2022-01" db="EMBL/GenBank/DDBJ databases">
        <authorList>
            <person name="Yamashiro T."/>
            <person name="Shiraishi A."/>
            <person name="Satake H."/>
            <person name="Nakayama K."/>
        </authorList>
    </citation>
    <scope>NUCLEOTIDE SEQUENCE</scope>
</reference>
<name>A0ABQ5H3A2_9ASTR</name>
<evidence type="ECO:0000256" key="1">
    <source>
        <dbReference type="SAM" id="MobiDB-lite"/>
    </source>
</evidence>
<dbReference type="EMBL" id="BQNB010019115">
    <property type="protein sequence ID" value="GJT81855.1"/>
    <property type="molecule type" value="Genomic_DNA"/>
</dbReference>
<dbReference type="Proteomes" id="UP001151760">
    <property type="component" value="Unassembled WGS sequence"/>
</dbReference>
<evidence type="ECO:0000313" key="2">
    <source>
        <dbReference type="EMBL" id="GJT81855.1"/>
    </source>
</evidence>